<evidence type="ECO:0000256" key="3">
    <source>
        <dbReference type="SAM" id="SignalP"/>
    </source>
</evidence>
<feature type="domain" description="Multidrug resistance protein MdtA-like barrel-sandwich hybrid" evidence="4">
    <location>
        <begin position="57"/>
        <end position="198"/>
    </location>
</feature>
<reference evidence="5 6" key="1">
    <citation type="submission" date="2020-04" db="EMBL/GenBank/DDBJ databases">
        <title>Flammeovirga sp. SR4, a novel species isolated from seawater.</title>
        <authorList>
            <person name="Wang X."/>
        </authorList>
    </citation>
    <scope>NUCLEOTIDE SEQUENCE [LARGE SCALE GENOMIC DNA]</scope>
    <source>
        <strain evidence="5 6">ATCC 23126</strain>
    </source>
</reference>
<feature type="coiled-coil region" evidence="2">
    <location>
        <begin position="97"/>
        <end position="155"/>
    </location>
</feature>
<dbReference type="RefSeq" id="WP_169660615.1">
    <property type="nucleotide sequence ID" value="NZ_JABANE010000159.1"/>
</dbReference>
<dbReference type="Proteomes" id="UP000576082">
    <property type="component" value="Unassembled WGS sequence"/>
</dbReference>
<protein>
    <submittedName>
        <fullName evidence="5">Efflux RND transporter periplasmic adaptor subunit</fullName>
    </submittedName>
</protein>
<dbReference type="GO" id="GO:1990281">
    <property type="term" value="C:efflux pump complex"/>
    <property type="evidence" value="ECO:0007669"/>
    <property type="project" value="TreeGrafter"/>
</dbReference>
<evidence type="ECO:0000256" key="2">
    <source>
        <dbReference type="SAM" id="Coils"/>
    </source>
</evidence>
<dbReference type="PANTHER" id="PTHR30469">
    <property type="entry name" value="MULTIDRUG RESISTANCE PROTEIN MDTA"/>
    <property type="match status" value="1"/>
</dbReference>
<dbReference type="EMBL" id="JABANE010000159">
    <property type="protein sequence ID" value="NME72424.1"/>
    <property type="molecule type" value="Genomic_DNA"/>
</dbReference>
<dbReference type="Pfam" id="PF25917">
    <property type="entry name" value="BSH_RND"/>
    <property type="match status" value="1"/>
</dbReference>
<keyword evidence="6" id="KW-1185">Reference proteome</keyword>
<evidence type="ECO:0000313" key="5">
    <source>
        <dbReference type="EMBL" id="NME72424.1"/>
    </source>
</evidence>
<evidence type="ECO:0000259" key="4">
    <source>
        <dbReference type="Pfam" id="PF25917"/>
    </source>
</evidence>
<gene>
    <name evidence="5" type="ORF">HHU12_30970</name>
</gene>
<dbReference type="InterPro" id="IPR058625">
    <property type="entry name" value="MdtA-like_BSH"/>
</dbReference>
<keyword evidence="3" id="KW-0732">Signal</keyword>
<dbReference type="NCBIfam" id="TIGR01730">
    <property type="entry name" value="RND_mfp"/>
    <property type="match status" value="1"/>
</dbReference>
<comment type="similarity">
    <text evidence="1">Belongs to the membrane fusion protein (MFP) (TC 8.A.1) family.</text>
</comment>
<dbReference type="Gene3D" id="1.10.287.470">
    <property type="entry name" value="Helix hairpin bin"/>
    <property type="match status" value="1"/>
</dbReference>
<organism evidence="5 6">
    <name type="scientific">Flammeovirga aprica JL-4</name>
    <dbReference type="NCBI Taxonomy" id="694437"/>
    <lineage>
        <taxon>Bacteria</taxon>
        <taxon>Pseudomonadati</taxon>
        <taxon>Bacteroidota</taxon>
        <taxon>Cytophagia</taxon>
        <taxon>Cytophagales</taxon>
        <taxon>Flammeovirgaceae</taxon>
        <taxon>Flammeovirga</taxon>
    </lineage>
</organism>
<proteinExistence type="inferred from homology"/>
<dbReference type="InterPro" id="IPR006143">
    <property type="entry name" value="RND_pump_MFP"/>
</dbReference>
<feature type="signal peptide" evidence="3">
    <location>
        <begin position="1"/>
        <end position="20"/>
    </location>
</feature>
<dbReference type="Gene3D" id="2.40.420.20">
    <property type="match status" value="1"/>
</dbReference>
<accession>A0A7X9S141</accession>
<sequence>MKSKIIIFSIVLVAVFSAFAFKNNQKEERLNNKGVHPYYSIIKNERKISGYIEPMKEVHLKPQISGVIHKLYVRPGDHVKNGDLIATLKVIVDPLSLEDAQNTLKLVTDSYALAKAELERNRLLFEAGAIAESAFQKIENEEKRYKQELYSIRRKIQLIKKGHITGEKQVSNQVYSTISGVILDTPYKEGSFVIETNTFNEGSTIATVADMNKMLFKGMISENTIQYLSPKMSFPIIIQAAGSKAFEAVLTYISPKGKQVNGISKFEIEALIAYEQNQELLIRSGYSAVANILIEETDSVLAIKEEMLHFDDEERTFVYLNNNGEQEKKYVEVGVSNGTEIEVTDGLTEESLLKL</sequence>
<name>A0A7X9S141_9BACT</name>
<feature type="chain" id="PRO_5030736613" evidence="3">
    <location>
        <begin position="21"/>
        <end position="355"/>
    </location>
</feature>
<dbReference type="GO" id="GO:0015562">
    <property type="term" value="F:efflux transmembrane transporter activity"/>
    <property type="evidence" value="ECO:0007669"/>
    <property type="project" value="TreeGrafter"/>
</dbReference>
<evidence type="ECO:0000313" key="6">
    <source>
        <dbReference type="Proteomes" id="UP000576082"/>
    </source>
</evidence>
<dbReference type="Gene3D" id="2.40.30.170">
    <property type="match status" value="1"/>
</dbReference>
<comment type="caution">
    <text evidence="5">The sequence shown here is derived from an EMBL/GenBank/DDBJ whole genome shotgun (WGS) entry which is preliminary data.</text>
</comment>
<dbReference type="SUPFAM" id="SSF111369">
    <property type="entry name" value="HlyD-like secretion proteins"/>
    <property type="match status" value="1"/>
</dbReference>
<keyword evidence="2" id="KW-0175">Coiled coil</keyword>
<evidence type="ECO:0000256" key="1">
    <source>
        <dbReference type="ARBA" id="ARBA00009477"/>
    </source>
</evidence>
<dbReference type="PANTHER" id="PTHR30469:SF33">
    <property type="entry name" value="SLR1207 PROTEIN"/>
    <property type="match status" value="1"/>
</dbReference>
<dbReference type="Gene3D" id="2.40.50.100">
    <property type="match status" value="1"/>
</dbReference>
<dbReference type="AlphaFoldDB" id="A0A7X9S141"/>